<keyword evidence="5 7" id="KW-1133">Transmembrane helix</keyword>
<reference evidence="8 9" key="1">
    <citation type="submission" date="2011-04" db="EMBL/GenBank/DDBJ databases">
        <authorList>
            <person name="Rasko D."/>
            <person name="Redman J."/>
            <person name="Daugherty S.C."/>
            <person name="Tallon L."/>
            <person name="Sadzewicz L."/>
            <person name="Jones K."/>
            <person name="Santana-Cruz I."/>
            <person name="Liu X."/>
        </authorList>
    </citation>
    <scope>NUCLEOTIDE SEQUENCE [LARGE SCALE GENOMIC DNA]</scope>
    <source>
        <strain evidence="8 9">K-227</strain>
    </source>
</reference>
<dbReference type="PROSITE" id="PS51257">
    <property type="entry name" value="PROKAR_LIPOPROTEIN"/>
    <property type="match status" value="1"/>
</dbReference>
<dbReference type="GO" id="GO:0015207">
    <property type="term" value="F:adenine transmembrane transporter activity"/>
    <property type="evidence" value="ECO:0007669"/>
    <property type="project" value="TreeGrafter"/>
</dbReference>
<feature type="transmembrane region" description="Helical" evidence="7">
    <location>
        <begin position="228"/>
        <end position="246"/>
    </location>
</feature>
<comment type="similarity">
    <text evidence="2">Belongs to the nucleobase:cation symporter-2 (NCS2) (TC 2.A.40) family. Azg-like subfamily.</text>
</comment>
<evidence type="ECO:0000256" key="4">
    <source>
        <dbReference type="ARBA" id="ARBA00022692"/>
    </source>
</evidence>
<sequence>MLSSRHFHAAVLVSIVVTSCCGLFFGDVHFSGVYSIPPDISGVIGEVDLSGALTLELAGIIFSFMLINLFDSSGTLIGVTDKACLIDSNGKFPNMNKALYVDSVSSVAGAFIGTSSVTAYIESTSGVAVGGRTGLTAVVVGVMFLLVMFFSPLVAMVPPYATAGALIFVGVLMTSSLARVNWDDFTESVPAFITTVMMPFTFSITEGIALGFMSYYIMKVCTGRWRDLNLCVVVVAALFALKIILVD</sequence>
<evidence type="ECO:0000256" key="2">
    <source>
        <dbReference type="ARBA" id="ARBA00005697"/>
    </source>
</evidence>
<evidence type="ECO:0000256" key="6">
    <source>
        <dbReference type="ARBA" id="ARBA00023136"/>
    </source>
</evidence>
<feature type="transmembrane region" description="Helical" evidence="7">
    <location>
        <begin position="99"/>
        <end position="121"/>
    </location>
</feature>
<feature type="transmembrane region" description="Helical" evidence="7">
    <location>
        <begin position="192"/>
        <end position="216"/>
    </location>
</feature>
<evidence type="ECO:0000313" key="9">
    <source>
        <dbReference type="Proteomes" id="UP000004520"/>
    </source>
</evidence>
<dbReference type="EMBL" id="AFGY01000059">
    <property type="protein sequence ID" value="EGK32982.1"/>
    <property type="molecule type" value="Genomic_DNA"/>
</dbReference>
<dbReference type="Proteomes" id="UP000004520">
    <property type="component" value="Unassembled WGS sequence"/>
</dbReference>
<name>F5P1Q1_SHIFL</name>
<keyword evidence="6 7" id="KW-0472">Membrane</keyword>
<organism evidence="8 9">
    <name type="scientific">Shigella flexneri K-227</name>
    <dbReference type="NCBI Taxonomy" id="766147"/>
    <lineage>
        <taxon>Bacteria</taxon>
        <taxon>Pseudomonadati</taxon>
        <taxon>Pseudomonadota</taxon>
        <taxon>Gammaproteobacteria</taxon>
        <taxon>Enterobacterales</taxon>
        <taxon>Enterobacteriaceae</taxon>
        <taxon>Shigella</taxon>
    </lineage>
</organism>
<evidence type="ECO:0000256" key="7">
    <source>
        <dbReference type="SAM" id="Phobius"/>
    </source>
</evidence>
<keyword evidence="4 7" id="KW-0812">Transmembrane</keyword>
<evidence type="ECO:0000256" key="5">
    <source>
        <dbReference type="ARBA" id="ARBA00022989"/>
    </source>
</evidence>
<comment type="caution">
    <text evidence="8">The sequence shown here is derived from an EMBL/GenBank/DDBJ whole genome shotgun (WGS) entry which is preliminary data.</text>
</comment>
<dbReference type="PATRIC" id="fig|766147.3.peg.4307"/>
<feature type="transmembrane region" description="Helical" evidence="7">
    <location>
        <begin position="160"/>
        <end position="180"/>
    </location>
</feature>
<proteinExistence type="inferred from homology"/>
<dbReference type="GO" id="GO:0005886">
    <property type="term" value="C:plasma membrane"/>
    <property type="evidence" value="ECO:0007669"/>
    <property type="project" value="TreeGrafter"/>
</dbReference>
<feature type="transmembrane region" description="Helical" evidence="7">
    <location>
        <begin position="7"/>
        <end position="25"/>
    </location>
</feature>
<dbReference type="InterPro" id="IPR006043">
    <property type="entry name" value="NCS2"/>
</dbReference>
<feature type="transmembrane region" description="Helical" evidence="7">
    <location>
        <begin position="57"/>
        <end position="79"/>
    </location>
</feature>
<dbReference type="GO" id="GO:0012505">
    <property type="term" value="C:endomembrane system"/>
    <property type="evidence" value="ECO:0007669"/>
    <property type="project" value="UniProtKB-SubCell"/>
</dbReference>
<evidence type="ECO:0000313" key="8">
    <source>
        <dbReference type="EMBL" id="EGK32982.1"/>
    </source>
</evidence>
<dbReference type="PANTHER" id="PTHR43337">
    <property type="entry name" value="XANTHINE/URACIL PERMEASE C887.17-RELATED"/>
    <property type="match status" value="1"/>
</dbReference>
<dbReference type="AlphaFoldDB" id="F5P1Q1"/>
<comment type="subcellular location">
    <subcellularLocation>
        <location evidence="1">Endomembrane system</location>
        <topology evidence="1">Multi-pass membrane protein</topology>
    </subcellularLocation>
</comment>
<keyword evidence="3" id="KW-0813">Transport</keyword>
<evidence type="ECO:0000256" key="3">
    <source>
        <dbReference type="ARBA" id="ARBA00022448"/>
    </source>
</evidence>
<dbReference type="Pfam" id="PF00860">
    <property type="entry name" value="Xan_ur_permease"/>
    <property type="match status" value="1"/>
</dbReference>
<dbReference type="InterPro" id="IPR045018">
    <property type="entry name" value="Azg-like"/>
</dbReference>
<accession>F5P1Q1</accession>
<feature type="transmembrane region" description="Helical" evidence="7">
    <location>
        <begin position="133"/>
        <end position="153"/>
    </location>
</feature>
<evidence type="ECO:0000256" key="1">
    <source>
        <dbReference type="ARBA" id="ARBA00004127"/>
    </source>
</evidence>
<protein>
    <submittedName>
        <fullName evidence="8">Inner membrane protein yicO domain protein</fullName>
    </submittedName>
</protein>
<dbReference type="PANTHER" id="PTHR43337:SF1">
    <property type="entry name" value="XANTHINE_URACIL PERMEASE C887.17-RELATED"/>
    <property type="match status" value="1"/>
</dbReference>
<gene>
    <name evidence="8" type="ORF">SFK227_4433</name>
</gene>